<dbReference type="SMART" id="SM00946">
    <property type="entry name" value="ProRS-C_1"/>
    <property type="match status" value="1"/>
</dbReference>
<dbReference type="SUPFAM" id="SSF64586">
    <property type="entry name" value="C-terminal domain of ProRS"/>
    <property type="match status" value="1"/>
</dbReference>
<gene>
    <name evidence="2" type="ORF">LEA_08766</name>
</gene>
<keyword evidence="2" id="KW-0030">Aminoacyl-tRNA synthetase</keyword>
<dbReference type="InterPro" id="IPR016061">
    <property type="entry name" value="Pro-tRNA_ligase_II_C"/>
</dbReference>
<comment type="caution">
    <text evidence="2">The sequence shown here is derived from an EMBL/GenBank/DDBJ whole genome shotgun (WGS) entry which is preliminary data.</text>
</comment>
<dbReference type="AlphaFoldDB" id="K1TLM7"/>
<feature type="domain" description="Proline-tRNA ligase class II C-terminal" evidence="1">
    <location>
        <begin position="1"/>
        <end position="55"/>
    </location>
</feature>
<dbReference type="EMBL" id="AJWY01005855">
    <property type="protein sequence ID" value="EKC68494.1"/>
    <property type="molecule type" value="Genomic_DNA"/>
</dbReference>
<dbReference type="GO" id="GO:0004827">
    <property type="term" value="F:proline-tRNA ligase activity"/>
    <property type="evidence" value="ECO:0007669"/>
    <property type="project" value="InterPro"/>
</dbReference>
<sequence length="55" mass="6123">VKAMWCGDEACEDEIKAQTGGVTSRCIPMEEEHLSDVCVCCGKPAKHMVYWGRAY</sequence>
<keyword evidence="2" id="KW-0436">Ligase</keyword>
<dbReference type="InterPro" id="IPR017449">
    <property type="entry name" value="Pro-tRNA_synth_II"/>
</dbReference>
<proteinExistence type="predicted"/>
<dbReference type="EC" id="6.1.1.-" evidence="2"/>
<feature type="non-terminal residue" evidence="2">
    <location>
        <position position="1"/>
    </location>
</feature>
<reference evidence="2" key="1">
    <citation type="journal article" date="2013" name="Environ. Microbiol.">
        <title>Microbiota from the distal guts of lean and obese adolescents exhibit partial functional redundancy besides clear differences in community structure.</title>
        <authorList>
            <person name="Ferrer M."/>
            <person name="Ruiz A."/>
            <person name="Lanza F."/>
            <person name="Haange S.B."/>
            <person name="Oberbach A."/>
            <person name="Till H."/>
            <person name="Bargiela R."/>
            <person name="Campoy C."/>
            <person name="Segura M.T."/>
            <person name="Richter M."/>
            <person name="von Bergen M."/>
            <person name="Seifert J."/>
            <person name="Suarez A."/>
        </authorList>
    </citation>
    <scope>NUCLEOTIDE SEQUENCE</scope>
</reference>
<name>K1TLM7_9ZZZZ</name>
<organism evidence="2">
    <name type="scientific">human gut metagenome</name>
    <dbReference type="NCBI Taxonomy" id="408170"/>
    <lineage>
        <taxon>unclassified sequences</taxon>
        <taxon>metagenomes</taxon>
        <taxon>organismal metagenomes</taxon>
    </lineage>
</organism>
<dbReference type="GO" id="GO:0005737">
    <property type="term" value="C:cytoplasm"/>
    <property type="evidence" value="ECO:0007669"/>
    <property type="project" value="InterPro"/>
</dbReference>
<dbReference type="Pfam" id="PF09180">
    <property type="entry name" value="ProRS-C_1"/>
    <property type="match status" value="1"/>
</dbReference>
<dbReference type="Gene3D" id="3.30.110.30">
    <property type="entry name" value="C-terminal domain of ProRS"/>
    <property type="match status" value="1"/>
</dbReference>
<accession>K1TLM7</accession>
<evidence type="ECO:0000259" key="1">
    <source>
        <dbReference type="SMART" id="SM00946"/>
    </source>
</evidence>
<dbReference type="GO" id="GO:0006433">
    <property type="term" value="P:prolyl-tRNA aminoacylation"/>
    <property type="evidence" value="ECO:0007669"/>
    <property type="project" value="InterPro"/>
</dbReference>
<protein>
    <submittedName>
        <fullName evidence="2">Prolyl-tRNA synthetase</fullName>
        <ecNumber evidence="2">6.1.1.-</ecNumber>
    </submittedName>
</protein>
<dbReference type="GO" id="GO:0005524">
    <property type="term" value="F:ATP binding"/>
    <property type="evidence" value="ECO:0007669"/>
    <property type="project" value="InterPro"/>
</dbReference>
<evidence type="ECO:0000313" key="2">
    <source>
        <dbReference type="EMBL" id="EKC68494.1"/>
    </source>
</evidence>